<gene>
    <name evidence="1" type="ORF">LR394_01535</name>
</gene>
<dbReference type="Proteomes" id="UP001138997">
    <property type="component" value="Unassembled WGS sequence"/>
</dbReference>
<proteinExistence type="predicted"/>
<name>A0A9X1SSF7_9ACTN</name>
<sequence>MASSALLDPIRAAALLEARQSGVPASLTAAATEHRLAGDWRSACAAAAVDIRFDLRQVTGRDLRRRISRDLAVFAPDLLRWHLPRSLPGGGPQKDLVISLAEYPSGATLVVRTPGSDWAAGERLILDLLDHPPVGRKAAQWNIVHHRYLWDAGSAGEYLYRAVVDQQVLAAQDRGDFAEAWRSAGFRLKLSDPATQTSLMQRLPVDLEAISRQVQGITVIRPGKGLAIVLVPQEPYASGVDAYVVDSNQAAGLPLLPWAAWHRPFDHELIRLGLAAPSDLHPLVRNLFAGTPQTVSTLVREVRCQGQIHRLRREQGRWIALDHDDEEARAEELLAALIEPGGPMNGCRAAAEEWQRKHAAQERRFAAGPRYRSALAGQISWALPKDASQANVALLPKPSGREHLPRGRRNTKPLIGSYILPFGERRRTQLDGDKW</sequence>
<dbReference type="AlphaFoldDB" id="A0A9X1SSF7"/>
<reference evidence="1" key="1">
    <citation type="submission" date="2021-11" db="EMBL/GenBank/DDBJ databases">
        <title>Streptomyces corallinus and Kineosporia corallina sp. nov., two new coral-derived marine actinobacteria.</title>
        <authorList>
            <person name="Buangrab K."/>
            <person name="Sutthacheep M."/>
            <person name="Yeemin T."/>
            <person name="Harunari E."/>
            <person name="Igarashi Y."/>
            <person name="Sripreechasak P."/>
            <person name="Kanchanasin P."/>
            <person name="Tanasupawat S."/>
            <person name="Phongsopitanun W."/>
        </authorList>
    </citation>
    <scope>NUCLEOTIDE SEQUENCE</scope>
    <source>
        <strain evidence="1">JCM 31032</strain>
    </source>
</reference>
<organism evidence="1 2">
    <name type="scientific">Kineosporia babensis</name>
    <dbReference type="NCBI Taxonomy" id="499548"/>
    <lineage>
        <taxon>Bacteria</taxon>
        <taxon>Bacillati</taxon>
        <taxon>Actinomycetota</taxon>
        <taxon>Actinomycetes</taxon>
        <taxon>Kineosporiales</taxon>
        <taxon>Kineosporiaceae</taxon>
        <taxon>Kineosporia</taxon>
    </lineage>
</organism>
<dbReference type="EMBL" id="JAJOMB010000001">
    <property type="protein sequence ID" value="MCD5309565.1"/>
    <property type="molecule type" value="Genomic_DNA"/>
</dbReference>
<comment type="caution">
    <text evidence="1">The sequence shown here is derived from an EMBL/GenBank/DDBJ whole genome shotgun (WGS) entry which is preliminary data.</text>
</comment>
<keyword evidence="2" id="KW-1185">Reference proteome</keyword>
<dbReference type="RefSeq" id="WP_231438489.1">
    <property type="nucleotide sequence ID" value="NZ_JAJOMB010000001.1"/>
</dbReference>
<protein>
    <submittedName>
        <fullName evidence="1">Uncharacterized protein</fullName>
    </submittedName>
</protein>
<evidence type="ECO:0000313" key="1">
    <source>
        <dbReference type="EMBL" id="MCD5309565.1"/>
    </source>
</evidence>
<accession>A0A9X1SSF7</accession>
<evidence type="ECO:0000313" key="2">
    <source>
        <dbReference type="Proteomes" id="UP001138997"/>
    </source>
</evidence>